<keyword evidence="1" id="KW-1133">Transmembrane helix</keyword>
<dbReference type="GO" id="GO:0120160">
    <property type="term" value="F:intraciliary transport particle A binding"/>
    <property type="evidence" value="ECO:0007669"/>
    <property type="project" value="Ensembl"/>
</dbReference>
<dbReference type="Proteomes" id="UP000694392">
    <property type="component" value="Unplaced"/>
</dbReference>
<dbReference type="GO" id="GO:0007340">
    <property type="term" value="P:acrosome reaction"/>
    <property type="evidence" value="ECO:0007669"/>
    <property type="project" value="Ensembl"/>
</dbReference>
<sequence length="158" mass="17968">RAATVSRPEPEQPLQENILDQFVNSHEQTYEEFLGTFTYLAKALCQPCKHLFLTNLQIVMDEGWKVGCANQGDLPQARKVKVRFALILFKIGITSVSIFMHCYFPPLQPLWDEVQPFSLDEDFDYDNVALTPKFGEAVLDLSEQRKMGTDPETAGPKD</sequence>
<dbReference type="Pfam" id="PF17722">
    <property type="entry name" value="IFTAP"/>
    <property type="match status" value="2"/>
</dbReference>
<dbReference type="GO" id="GO:0097731">
    <property type="term" value="C:9+0 non-motile cilium"/>
    <property type="evidence" value="ECO:0007669"/>
    <property type="project" value="Ensembl"/>
</dbReference>
<protein>
    <submittedName>
        <fullName evidence="2">Intraflagellar transport associated protein</fullName>
    </submittedName>
</protein>
<dbReference type="AlphaFoldDB" id="A0A8D0HPE0"/>
<dbReference type="GO" id="GO:0007283">
    <property type="term" value="P:spermatogenesis"/>
    <property type="evidence" value="ECO:0007669"/>
    <property type="project" value="Ensembl"/>
</dbReference>
<proteinExistence type="predicted"/>
<name>A0A8D0HPE0_SPHPU</name>
<dbReference type="PANTHER" id="PTHR35543:SF1">
    <property type="entry name" value="INTRAFLAGELLAR TRANSPORT-ASSOCIATED PROTEIN"/>
    <property type="match status" value="1"/>
</dbReference>
<organism evidence="2 3">
    <name type="scientific">Sphenodon punctatus</name>
    <name type="common">Tuatara</name>
    <name type="synonym">Hatteria punctata</name>
    <dbReference type="NCBI Taxonomy" id="8508"/>
    <lineage>
        <taxon>Eukaryota</taxon>
        <taxon>Metazoa</taxon>
        <taxon>Chordata</taxon>
        <taxon>Craniata</taxon>
        <taxon>Vertebrata</taxon>
        <taxon>Euteleostomi</taxon>
        <taxon>Lepidosauria</taxon>
        <taxon>Sphenodontia</taxon>
        <taxon>Sphenodontidae</taxon>
        <taxon>Sphenodon</taxon>
    </lineage>
</organism>
<evidence type="ECO:0000313" key="2">
    <source>
        <dbReference type="Ensembl" id="ENSSPUP00000024895.1"/>
    </source>
</evidence>
<reference evidence="2" key="2">
    <citation type="submission" date="2025-09" db="UniProtKB">
        <authorList>
            <consortium name="Ensembl"/>
        </authorList>
    </citation>
    <scope>IDENTIFICATION</scope>
</reference>
<dbReference type="GO" id="GO:0005829">
    <property type="term" value="C:cytosol"/>
    <property type="evidence" value="ECO:0007669"/>
    <property type="project" value="Ensembl"/>
</dbReference>
<feature type="transmembrane region" description="Helical" evidence="1">
    <location>
        <begin position="84"/>
        <end position="104"/>
    </location>
</feature>
<evidence type="ECO:0000313" key="3">
    <source>
        <dbReference type="Proteomes" id="UP000694392"/>
    </source>
</evidence>
<evidence type="ECO:0000256" key="1">
    <source>
        <dbReference type="SAM" id="Phobius"/>
    </source>
</evidence>
<reference evidence="2" key="1">
    <citation type="submission" date="2025-08" db="UniProtKB">
        <authorList>
            <consortium name="Ensembl"/>
        </authorList>
    </citation>
    <scope>IDENTIFICATION</scope>
</reference>
<dbReference type="InterPro" id="IPR040028">
    <property type="entry name" value="IFTAP"/>
</dbReference>
<keyword evidence="3" id="KW-1185">Reference proteome</keyword>
<keyword evidence="1" id="KW-0812">Transmembrane</keyword>
<dbReference type="Ensembl" id="ENSSPUT00000026577.1">
    <property type="protein sequence ID" value="ENSSPUP00000024895.1"/>
    <property type="gene ID" value="ENSSPUG00000019089.1"/>
</dbReference>
<dbReference type="PANTHER" id="PTHR35543">
    <property type="entry name" value="PROTEIN C11ORF74"/>
    <property type="match status" value="1"/>
</dbReference>
<accession>A0A8D0HPE0</accession>
<dbReference type="GeneTree" id="ENSGT00390000013149"/>
<keyword evidence="1" id="KW-0472">Membrane</keyword>